<organism evidence="3 4">
    <name type="scientific">Serratia liquefaciens</name>
    <dbReference type="NCBI Taxonomy" id="614"/>
    <lineage>
        <taxon>Bacteria</taxon>
        <taxon>Pseudomonadati</taxon>
        <taxon>Pseudomonadota</taxon>
        <taxon>Gammaproteobacteria</taxon>
        <taxon>Enterobacterales</taxon>
        <taxon>Yersiniaceae</taxon>
        <taxon>Serratia</taxon>
    </lineage>
</organism>
<evidence type="ECO:0000259" key="1">
    <source>
        <dbReference type="Pfam" id="PF00501"/>
    </source>
</evidence>
<dbReference type="Pfam" id="PF00501">
    <property type="entry name" value="AMP-binding"/>
    <property type="match status" value="1"/>
</dbReference>
<dbReference type="Gene3D" id="3.30.300.30">
    <property type="match status" value="1"/>
</dbReference>
<accession>A0A515CZY0</accession>
<dbReference type="STRING" id="614.XJ20_19525"/>
<protein>
    <submittedName>
        <fullName evidence="3">Acyl-CoA synthetase</fullName>
    </submittedName>
</protein>
<proteinExistence type="predicted"/>
<dbReference type="GO" id="GO:0016878">
    <property type="term" value="F:acid-thiol ligase activity"/>
    <property type="evidence" value="ECO:0007669"/>
    <property type="project" value="UniProtKB-ARBA"/>
</dbReference>
<evidence type="ECO:0000313" key="4">
    <source>
        <dbReference type="Proteomes" id="UP000317572"/>
    </source>
</evidence>
<dbReference type="Pfam" id="PF13193">
    <property type="entry name" value="AMP-binding_C"/>
    <property type="match status" value="1"/>
</dbReference>
<reference evidence="3 4" key="1">
    <citation type="submission" date="2018-11" db="EMBL/GenBank/DDBJ databases">
        <title>The first complete genome of Serratia liquefaciens isolated from metalophyte plant revel distinctness adaptive mechanisms in an extreme habitat.</title>
        <authorList>
            <person name="Caneschi W.L."/>
            <person name="Sanchez A.B."/>
            <person name="Felestrino E.B."/>
            <person name="Assis R.A.B."/>
            <person name="Lemes C.G.C."/>
            <person name="Cordeiro I.F."/>
            <person name="Fonseca N.P."/>
            <person name="Villa M."/>
            <person name="Vieira I.T."/>
            <person name="Moraes L.A."/>
            <person name="Kamino L.H.Y."/>
            <person name="do Carmo F."/>
            <person name="Garcia C.M."/>
            <person name="Almeida N.F."/>
            <person name="Silva R.S."/>
            <person name="Ferro J.A."/>
            <person name="Ferro M.I.T."/>
            <person name="Varani A.M."/>
            <person name="Ferreira R.M."/>
            <person name="dos Santos V.L."/>
            <person name="Silva U.C."/>
            <person name="Setubal J.C."/>
            <person name="Moreira L.M."/>
        </authorList>
    </citation>
    <scope>NUCLEOTIDE SEQUENCE [LARGE SCALE GENOMIC DNA]</scope>
    <source>
        <strain evidence="3 4">FG3</strain>
    </source>
</reference>
<dbReference type="Gene3D" id="3.40.50.12780">
    <property type="entry name" value="N-terminal domain of ligase-like"/>
    <property type="match status" value="1"/>
</dbReference>
<dbReference type="InterPro" id="IPR050237">
    <property type="entry name" value="ATP-dep_AMP-bd_enzyme"/>
</dbReference>
<dbReference type="PANTHER" id="PTHR43767">
    <property type="entry name" value="LONG-CHAIN-FATTY-ACID--COA LIGASE"/>
    <property type="match status" value="1"/>
</dbReference>
<gene>
    <name evidence="3" type="ORF">EGO53_18740</name>
</gene>
<dbReference type="PANTHER" id="PTHR43767:SF1">
    <property type="entry name" value="NONRIBOSOMAL PEPTIDE SYNTHASE PES1 (EUROFUNG)-RELATED"/>
    <property type="match status" value="1"/>
</dbReference>
<dbReference type="InterPro" id="IPR042099">
    <property type="entry name" value="ANL_N_sf"/>
</dbReference>
<dbReference type="InterPro" id="IPR045851">
    <property type="entry name" value="AMP-bd_C_sf"/>
</dbReference>
<dbReference type="SUPFAM" id="SSF56801">
    <property type="entry name" value="Acetyl-CoA synthetase-like"/>
    <property type="match status" value="1"/>
</dbReference>
<feature type="domain" description="AMP-dependent synthetase/ligase" evidence="1">
    <location>
        <begin position="132"/>
        <end position="308"/>
    </location>
</feature>
<feature type="domain" description="AMP-binding enzyme C-terminal" evidence="2">
    <location>
        <begin position="363"/>
        <end position="446"/>
    </location>
</feature>
<dbReference type="InterPro" id="IPR025110">
    <property type="entry name" value="AMP-bd_C"/>
</dbReference>
<dbReference type="AlphaFoldDB" id="A0A515CZY0"/>
<dbReference type="InterPro" id="IPR000873">
    <property type="entry name" value="AMP-dep_synth/lig_dom"/>
</dbReference>
<dbReference type="EMBL" id="CP033893">
    <property type="protein sequence ID" value="QDL33717.1"/>
    <property type="molecule type" value="Genomic_DNA"/>
</dbReference>
<evidence type="ECO:0000259" key="2">
    <source>
        <dbReference type="Pfam" id="PF13193"/>
    </source>
</evidence>
<dbReference type="Proteomes" id="UP000317572">
    <property type="component" value="Chromosome"/>
</dbReference>
<sequence length="457" mass="51279">MDSQEKDPARLNLPMNRWLSTQRDDSVPIAWRGDQLFCLGQFRRDVAALAAILASREEHRWALCFDDSYRFAVALLASLYAGRLPVIFGHQREAILKEQRADYDALLTDLPLDPGVPVLAVREGGCEDIALPAWPQDPRFILYTSGSTGQPQAVCKSVACMDRESELLAAAFGDVLRGCRVVASVSHQHMYGLSFRLFLPLALGLPFDAQLTQYQEQLIARHQGRRLVFVSSPAWLKRLDNRLTLAECVEVFSAGGPLSEVEAQLARQMLGVLPLEIYGTTETGSLAWRRQNRDIALWQPFACVRLKVDSDNRIEVMSPLIPDTGKTLLSDIIELAPDGRQFQLNGRADRIIKLEEKRLSLTEVERRLVALPEVADAAVLTQQQRGRTLLVAVVVLSPYGELRRQSLSEGAFTRELHQALRGWLEPVALPRSWRIIDAIPLNPQGKRAYAELQELFL</sequence>
<evidence type="ECO:0000313" key="3">
    <source>
        <dbReference type="EMBL" id="QDL33717.1"/>
    </source>
</evidence>
<name>A0A515CZY0_SERLI</name>
<dbReference type="RefSeq" id="WP_142815851.1">
    <property type="nucleotide sequence ID" value="NZ_CP033893.1"/>
</dbReference>